<protein>
    <submittedName>
        <fullName evidence="1">Uncharacterized protein</fullName>
    </submittedName>
</protein>
<dbReference type="AlphaFoldDB" id="G7Q1I9"/>
<accession>G7Q1I9</accession>
<sequence>MLCVPFLERSLHSSAMDQRTLKTRITPTAANHQPSPPAEVCGKLDDSFRGSRALRASRSCKKRWSHGCALSTLGLSHKPGARPLLGLVFILG</sequence>
<proteinExistence type="predicted"/>
<dbReference type="EMBL" id="CM001295">
    <property type="protein sequence ID" value="EHH60527.1"/>
    <property type="molecule type" value="Genomic_DNA"/>
</dbReference>
<gene>
    <name evidence="1" type="ORF">EGM_11905</name>
</gene>
<name>G7Q1I9_MACFA</name>
<organism>
    <name type="scientific">Macaca fascicularis</name>
    <name type="common">Crab-eating macaque</name>
    <name type="synonym">Cynomolgus monkey</name>
    <dbReference type="NCBI Taxonomy" id="9541"/>
    <lineage>
        <taxon>Eukaryota</taxon>
        <taxon>Metazoa</taxon>
        <taxon>Chordata</taxon>
        <taxon>Craniata</taxon>
        <taxon>Vertebrata</taxon>
        <taxon>Euteleostomi</taxon>
        <taxon>Mammalia</taxon>
        <taxon>Eutheria</taxon>
        <taxon>Euarchontoglires</taxon>
        <taxon>Primates</taxon>
        <taxon>Haplorrhini</taxon>
        <taxon>Catarrhini</taxon>
        <taxon>Cercopithecidae</taxon>
        <taxon>Cercopithecinae</taxon>
        <taxon>Macaca</taxon>
    </lineage>
</organism>
<evidence type="ECO:0000313" key="1">
    <source>
        <dbReference type="EMBL" id="EHH60527.1"/>
    </source>
</evidence>
<reference evidence="1" key="1">
    <citation type="journal article" date="2011" name="Nat. Biotechnol.">
        <title>Genome sequencing and comparison of two nonhuman primate animal models, the cynomolgus and Chinese rhesus macaques.</title>
        <authorList>
            <person name="Yan G."/>
            <person name="Zhang G."/>
            <person name="Fang X."/>
            <person name="Zhang Y."/>
            <person name="Li C."/>
            <person name="Ling F."/>
            <person name="Cooper D.N."/>
            <person name="Li Q."/>
            <person name="Li Y."/>
            <person name="van Gool A.J."/>
            <person name="Du H."/>
            <person name="Chen J."/>
            <person name="Chen R."/>
            <person name="Zhang P."/>
            <person name="Huang Z."/>
            <person name="Thompson J.R."/>
            <person name="Meng Y."/>
            <person name="Bai Y."/>
            <person name="Wang J."/>
            <person name="Zhuo M."/>
            <person name="Wang T."/>
            <person name="Huang Y."/>
            <person name="Wei L."/>
            <person name="Li J."/>
            <person name="Wang Z."/>
            <person name="Hu H."/>
            <person name="Yang P."/>
            <person name="Le L."/>
            <person name="Stenson P.D."/>
            <person name="Li B."/>
            <person name="Liu X."/>
            <person name="Ball E.V."/>
            <person name="An N."/>
            <person name="Huang Q."/>
            <person name="Zhang Y."/>
            <person name="Fan W."/>
            <person name="Zhang X."/>
            <person name="Li Y."/>
            <person name="Wang W."/>
            <person name="Katze M.G."/>
            <person name="Su B."/>
            <person name="Nielsen R."/>
            <person name="Yang H."/>
            <person name="Wang J."/>
            <person name="Wang X."/>
            <person name="Wang J."/>
        </authorList>
    </citation>
    <scope>NUCLEOTIDE SEQUENCE [LARGE SCALE GENOMIC DNA]</scope>
    <source>
        <strain evidence="1">CE-4</strain>
    </source>
</reference>
<dbReference type="Proteomes" id="UP000009130">
    <property type="component" value="Chromosome 20"/>
</dbReference>